<evidence type="ECO:0000256" key="9">
    <source>
        <dbReference type="HAMAP-Rule" id="MF_00161"/>
    </source>
</evidence>
<keyword evidence="3 9" id="KW-0645">Protease</keyword>
<keyword evidence="5 9" id="KW-0064">Aspartyl protease</keyword>
<dbReference type="STRING" id="1748243.Tel_00820"/>
<dbReference type="PROSITE" id="PS00855">
    <property type="entry name" value="SPASE_II"/>
    <property type="match status" value="1"/>
</dbReference>
<evidence type="ECO:0000256" key="8">
    <source>
        <dbReference type="ARBA" id="ARBA00023136"/>
    </source>
</evidence>
<evidence type="ECO:0000256" key="3">
    <source>
        <dbReference type="ARBA" id="ARBA00022670"/>
    </source>
</evidence>
<dbReference type="AlphaFoldDB" id="A0A0S2T9I8"/>
<dbReference type="GO" id="GO:0004190">
    <property type="term" value="F:aspartic-type endopeptidase activity"/>
    <property type="evidence" value="ECO:0007669"/>
    <property type="project" value="UniProtKB-UniRule"/>
</dbReference>
<evidence type="ECO:0000256" key="5">
    <source>
        <dbReference type="ARBA" id="ARBA00022750"/>
    </source>
</evidence>
<keyword evidence="7 9" id="KW-1133">Transmembrane helix</keyword>
<dbReference type="EMBL" id="CP013099">
    <property type="protein sequence ID" value="ALP51795.1"/>
    <property type="molecule type" value="Genomic_DNA"/>
</dbReference>
<gene>
    <name evidence="9" type="primary">lspA</name>
    <name evidence="12" type="ORF">Tel_00820</name>
</gene>
<dbReference type="EC" id="3.4.23.36" evidence="9"/>
<comment type="pathway">
    <text evidence="9">Protein modification; lipoprotein biosynthesis (signal peptide cleavage).</text>
</comment>
<evidence type="ECO:0000313" key="12">
    <source>
        <dbReference type="EMBL" id="ALP51795.1"/>
    </source>
</evidence>
<evidence type="ECO:0000256" key="10">
    <source>
        <dbReference type="RuleBase" id="RU000594"/>
    </source>
</evidence>
<feature type="active site" evidence="9">
    <location>
        <position position="150"/>
    </location>
</feature>
<protein>
    <recommendedName>
        <fullName evidence="9">Lipoprotein signal peptidase</fullName>
        <ecNumber evidence="9">3.4.23.36</ecNumber>
    </recommendedName>
    <alternativeName>
        <fullName evidence="9">Prolipoprotein signal peptidase</fullName>
    </alternativeName>
    <alternativeName>
        <fullName evidence="9">Signal peptidase II</fullName>
        <shortName evidence="9">SPase II</shortName>
    </alternativeName>
</protein>
<keyword evidence="6 9" id="KW-0378">Hydrolase</keyword>
<keyword evidence="4 9" id="KW-0812">Transmembrane</keyword>
<evidence type="ECO:0000313" key="13">
    <source>
        <dbReference type="Proteomes" id="UP000055136"/>
    </source>
</evidence>
<comment type="catalytic activity">
    <reaction evidence="9 10">
        <text>Release of signal peptides from bacterial membrane prolipoproteins. Hydrolyzes -Xaa-Yaa-Zaa-|-(S,diacylglyceryl)Cys-, in which Xaa is hydrophobic (preferably Leu), and Yaa (Ala or Ser) and Zaa (Gly or Ala) have small, neutral side chains.</text>
        <dbReference type="EC" id="3.4.23.36"/>
    </reaction>
</comment>
<comment type="function">
    <text evidence="9 10">This protein specifically catalyzes the removal of signal peptides from prolipoproteins.</text>
</comment>
<dbReference type="PANTHER" id="PTHR33695:SF1">
    <property type="entry name" value="LIPOPROTEIN SIGNAL PEPTIDASE"/>
    <property type="match status" value="1"/>
</dbReference>
<sequence>MLRWTWLALLVIVLDQVTKLWANAALQLHMPQQVFTGFNLTLSYNSGAAFSFLAGAGGWQRWFFIVLALLVSGYIVYWLRRLGPQDRPLAVALALILGGALGNVIDRIWLGHVVDFIDVYYLSKDCLPFFGQAIGNRGGSCHWPAFNIADSAITLGALLLVIDSFSSRHKATN</sequence>
<dbReference type="PRINTS" id="PR00781">
    <property type="entry name" value="LIPOSIGPTASE"/>
</dbReference>
<dbReference type="NCBIfam" id="TIGR00077">
    <property type="entry name" value="lspA"/>
    <property type="match status" value="1"/>
</dbReference>
<feature type="transmembrane region" description="Helical" evidence="9">
    <location>
        <begin position="89"/>
        <end position="110"/>
    </location>
</feature>
<dbReference type="GO" id="GO:0005886">
    <property type="term" value="C:plasma membrane"/>
    <property type="evidence" value="ECO:0007669"/>
    <property type="project" value="UniProtKB-SubCell"/>
</dbReference>
<dbReference type="Proteomes" id="UP000055136">
    <property type="component" value="Chromosome"/>
</dbReference>
<evidence type="ECO:0000256" key="11">
    <source>
        <dbReference type="RuleBase" id="RU004181"/>
    </source>
</evidence>
<keyword evidence="8 9" id="KW-0472">Membrane</keyword>
<reference evidence="12" key="1">
    <citation type="submission" date="2015-10" db="EMBL/GenBank/DDBJ databases">
        <title>Description of Candidatus Tenderia electrophaga gen. nov, sp. nov., an Uncultivated Electroautotroph from a Biocathode Enrichment.</title>
        <authorList>
            <person name="Eddie B.J."/>
            <person name="Malanoski A.P."/>
            <person name="Wang Z."/>
            <person name="Hall R.J."/>
            <person name="Oh S.D."/>
            <person name="Heiner C."/>
            <person name="Lin B."/>
            <person name="Strycharz-Glaven S.M."/>
        </authorList>
    </citation>
    <scope>NUCLEOTIDE SEQUENCE [LARGE SCALE GENOMIC DNA]</scope>
    <source>
        <strain evidence="12">NRL1</strain>
    </source>
</reference>
<evidence type="ECO:0000256" key="1">
    <source>
        <dbReference type="ARBA" id="ARBA00006139"/>
    </source>
</evidence>
<dbReference type="KEGG" id="tee:Tel_00820"/>
<evidence type="ECO:0000256" key="6">
    <source>
        <dbReference type="ARBA" id="ARBA00022801"/>
    </source>
</evidence>
<evidence type="ECO:0000256" key="2">
    <source>
        <dbReference type="ARBA" id="ARBA00022475"/>
    </source>
</evidence>
<dbReference type="Pfam" id="PF01252">
    <property type="entry name" value="Peptidase_A8"/>
    <property type="match status" value="1"/>
</dbReference>
<comment type="caution">
    <text evidence="9">Lacks conserved residue(s) required for the propagation of feature annotation.</text>
</comment>
<comment type="subcellular location">
    <subcellularLocation>
        <location evidence="9">Cell membrane</location>
        <topology evidence="9">Multi-pass membrane protein</topology>
    </subcellularLocation>
</comment>
<dbReference type="GO" id="GO:0006508">
    <property type="term" value="P:proteolysis"/>
    <property type="evidence" value="ECO:0007669"/>
    <property type="project" value="UniProtKB-KW"/>
</dbReference>
<proteinExistence type="inferred from homology"/>
<dbReference type="HAMAP" id="MF_00161">
    <property type="entry name" value="LspA"/>
    <property type="match status" value="1"/>
</dbReference>
<feature type="active site" evidence="9">
    <location>
        <position position="115"/>
    </location>
</feature>
<keyword evidence="2 9" id="KW-1003">Cell membrane</keyword>
<dbReference type="InterPro" id="IPR001872">
    <property type="entry name" value="Peptidase_A8"/>
</dbReference>
<accession>A0A0S2T9I8</accession>
<feature type="transmembrane region" description="Helical" evidence="9">
    <location>
        <begin position="59"/>
        <end position="77"/>
    </location>
</feature>
<evidence type="ECO:0000256" key="4">
    <source>
        <dbReference type="ARBA" id="ARBA00022692"/>
    </source>
</evidence>
<comment type="similarity">
    <text evidence="1 9 11">Belongs to the peptidase A8 family.</text>
</comment>
<dbReference type="PANTHER" id="PTHR33695">
    <property type="entry name" value="LIPOPROTEIN SIGNAL PEPTIDASE"/>
    <property type="match status" value="1"/>
</dbReference>
<dbReference type="UniPathway" id="UPA00665"/>
<evidence type="ECO:0000256" key="7">
    <source>
        <dbReference type="ARBA" id="ARBA00022989"/>
    </source>
</evidence>
<name>A0A0S2T9I8_9GAMM</name>
<organism evidence="12 13">
    <name type="scientific">Candidatus Tenderia electrophaga</name>
    <dbReference type="NCBI Taxonomy" id="1748243"/>
    <lineage>
        <taxon>Bacteria</taxon>
        <taxon>Pseudomonadati</taxon>
        <taxon>Pseudomonadota</taxon>
        <taxon>Gammaproteobacteria</taxon>
        <taxon>Candidatus Tenderiales</taxon>
        <taxon>Candidatus Tenderiaceae</taxon>
        <taxon>Candidatus Tenderia</taxon>
    </lineage>
</organism>
<keyword evidence="13" id="KW-1185">Reference proteome</keyword>